<feature type="compositionally biased region" description="Polar residues" evidence="1">
    <location>
        <begin position="30"/>
        <end position="40"/>
    </location>
</feature>
<dbReference type="OrthoDB" id="9050450at2759"/>
<feature type="compositionally biased region" description="Basic residues" evidence="1">
    <location>
        <begin position="108"/>
        <end position="124"/>
    </location>
</feature>
<accession>A0A9Q0XR82</accession>
<evidence type="ECO:0000313" key="2">
    <source>
        <dbReference type="EMBL" id="KAJ7324589.1"/>
    </source>
</evidence>
<sequence length="472" mass="52292">MASDVRSTTATPKPPALVLTESRGIEGVHSSAQVGAQSPDATRDEPWSHAFENQTSKREESLMSGVLQKINAYLSPRVGDERGHQKSRCRQGKRHRHHGSSSSSSPAQRHKSKCRSKKRQRHARMVSSSSDTDASTISSSASSQLKRQQRGKPKPTAQRRLVSNTDTIAGLAFQNHALQSPTDTTPQAVNQQAQLPDSPAAMHHPLTDDSDTGAASQKSHRSTLSISRHFETDMPDKQSSTPMEDFKHYSQMIHKIAQVMGLQVQLPAASDLCKFFGHLHNGCHAKQREVPLQHHPEQQGSSEARPHWQASLLPCLILLESTELSVRNGGVYPSPPAHFSGLHKPHYGRTKGKAQASYMEVLSLIDYQMITSMHITNAASKQLMTAIHLRRHAWLRTSSITDDARNRIEDSPFDGEGFFATSTDVSLDNIQNMRKAAKSYTQQGDWFIAQTYRTLIFTSLYPLKTGNTSASR</sequence>
<feature type="compositionally biased region" description="Polar residues" evidence="1">
    <location>
        <begin position="180"/>
        <end position="195"/>
    </location>
</feature>
<feature type="region of interest" description="Disordered" evidence="1">
    <location>
        <begin position="180"/>
        <end position="243"/>
    </location>
</feature>
<reference evidence="2" key="1">
    <citation type="journal article" date="2023" name="DNA Res.">
        <title>Chromosome-level genome assembly of Phrynocephalus forsythii using third-generation DNA sequencing and Hi-C analysis.</title>
        <authorList>
            <person name="Qi Y."/>
            <person name="Zhao W."/>
            <person name="Zhao Y."/>
            <person name="Niu C."/>
            <person name="Cao S."/>
            <person name="Zhang Y."/>
        </authorList>
    </citation>
    <scope>NUCLEOTIDE SEQUENCE</scope>
    <source>
        <tissue evidence="2">Muscle</tissue>
    </source>
</reference>
<organism evidence="2 3">
    <name type="scientific">Phrynocephalus forsythii</name>
    <dbReference type="NCBI Taxonomy" id="171643"/>
    <lineage>
        <taxon>Eukaryota</taxon>
        <taxon>Metazoa</taxon>
        <taxon>Chordata</taxon>
        <taxon>Craniata</taxon>
        <taxon>Vertebrata</taxon>
        <taxon>Euteleostomi</taxon>
        <taxon>Lepidosauria</taxon>
        <taxon>Squamata</taxon>
        <taxon>Bifurcata</taxon>
        <taxon>Unidentata</taxon>
        <taxon>Episquamata</taxon>
        <taxon>Toxicofera</taxon>
        <taxon>Iguania</taxon>
        <taxon>Acrodonta</taxon>
        <taxon>Agamidae</taxon>
        <taxon>Agaminae</taxon>
        <taxon>Phrynocephalus</taxon>
    </lineage>
</organism>
<protein>
    <submittedName>
        <fullName evidence="2">Uncharacterized protein</fullName>
    </submittedName>
</protein>
<evidence type="ECO:0000313" key="3">
    <source>
        <dbReference type="Proteomes" id="UP001142489"/>
    </source>
</evidence>
<feature type="compositionally biased region" description="Basic residues" evidence="1">
    <location>
        <begin position="85"/>
        <end position="99"/>
    </location>
</feature>
<keyword evidence="3" id="KW-1185">Reference proteome</keyword>
<name>A0A9Q0XR82_9SAUR</name>
<evidence type="ECO:0000256" key="1">
    <source>
        <dbReference type="SAM" id="MobiDB-lite"/>
    </source>
</evidence>
<dbReference type="EMBL" id="JAPFRF010000008">
    <property type="protein sequence ID" value="KAJ7324589.1"/>
    <property type="molecule type" value="Genomic_DNA"/>
</dbReference>
<feature type="region of interest" description="Disordered" evidence="1">
    <location>
        <begin position="1"/>
        <end position="161"/>
    </location>
</feature>
<feature type="compositionally biased region" description="Polar residues" evidence="1">
    <location>
        <begin position="213"/>
        <end position="226"/>
    </location>
</feature>
<dbReference type="AlphaFoldDB" id="A0A9Q0XR82"/>
<proteinExistence type="predicted"/>
<comment type="caution">
    <text evidence="2">The sequence shown here is derived from an EMBL/GenBank/DDBJ whole genome shotgun (WGS) entry which is preliminary data.</text>
</comment>
<feature type="compositionally biased region" description="Low complexity" evidence="1">
    <location>
        <begin position="127"/>
        <end position="143"/>
    </location>
</feature>
<feature type="compositionally biased region" description="Polar residues" evidence="1">
    <location>
        <begin position="1"/>
        <end position="11"/>
    </location>
</feature>
<dbReference type="Proteomes" id="UP001142489">
    <property type="component" value="Unassembled WGS sequence"/>
</dbReference>
<gene>
    <name evidence="2" type="ORF">JRQ81_017609</name>
</gene>